<evidence type="ECO:0000313" key="3">
    <source>
        <dbReference type="EMBL" id="KAK2574477.1"/>
    </source>
</evidence>
<dbReference type="InterPro" id="IPR051560">
    <property type="entry name" value="MAM_domain-containing"/>
</dbReference>
<evidence type="ECO:0000313" key="4">
    <source>
        <dbReference type="Proteomes" id="UP001249851"/>
    </source>
</evidence>
<dbReference type="GO" id="GO:0016020">
    <property type="term" value="C:membrane"/>
    <property type="evidence" value="ECO:0007669"/>
    <property type="project" value="InterPro"/>
</dbReference>
<dbReference type="Pfam" id="PF00629">
    <property type="entry name" value="MAM"/>
    <property type="match status" value="2"/>
</dbReference>
<protein>
    <submittedName>
        <fullName evidence="3">MAM and LDL-receptor class A domain-containing protein 2</fullName>
    </submittedName>
</protein>
<feature type="signal peptide" evidence="1">
    <location>
        <begin position="1"/>
        <end position="26"/>
    </location>
</feature>
<dbReference type="Gene3D" id="2.60.120.200">
    <property type="match status" value="2"/>
</dbReference>
<reference evidence="3" key="1">
    <citation type="journal article" date="2023" name="G3 (Bethesda)">
        <title>Whole genome assembly and annotation of the endangered Caribbean coral Acropora cervicornis.</title>
        <authorList>
            <person name="Selwyn J.D."/>
            <person name="Vollmer S.V."/>
        </authorList>
    </citation>
    <scope>NUCLEOTIDE SEQUENCE</scope>
    <source>
        <strain evidence="3">K2</strain>
    </source>
</reference>
<feature type="domain" description="MAM" evidence="2">
    <location>
        <begin position="200"/>
        <end position="302"/>
    </location>
</feature>
<comment type="caution">
    <text evidence="3">The sequence shown here is derived from an EMBL/GenBank/DDBJ whole genome shotgun (WGS) entry which is preliminary data.</text>
</comment>
<evidence type="ECO:0000256" key="1">
    <source>
        <dbReference type="SAM" id="SignalP"/>
    </source>
</evidence>
<dbReference type="PANTHER" id="PTHR23282:SF101">
    <property type="entry name" value="MAM DOMAIN-CONTAINING PROTEIN"/>
    <property type="match status" value="1"/>
</dbReference>
<dbReference type="AlphaFoldDB" id="A0AAD9R7B9"/>
<accession>A0AAD9R7B9</accession>
<proteinExistence type="predicted"/>
<organism evidence="3 4">
    <name type="scientific">Acropora cervicornis</name>
    <name type="common">Staghorn coral</name>
    <dbReference type="NCBI Taxonomy" id="6130"/>
    <lineage>
        <taxon>Eukaryota</taxon>
        <taxon>Metazoa</taxon>
        <taxon>Cnidaria</taxon>
        <taxon>Anthozoa</taxon>
        <taxon>Hexacorallia</taxon>
        <taxon>Scleractinia</taxon>
        <taxon>Astrocoeniina</taxon>
        <taxon>Acroporidae</taxon>
        <taxon>Acropora</taxon>
    </lineage>
</organism>
<feature type="domain" description="MAM" evidence="2">
    <location>
        <begin position="56"/>
        <end position="171"/>
    </location>
</feature>
<dbReference type="SUPFAM" id="SSF49899">
    <property type="entry name" value="Concanavalin A-like lectins/glucanases"/>
    <property type="match status" value="2"/>
</dbReference>
<keyword evidence="1" id="KW-0732">Signal</keyword>
<keyword evidence="4" id="KW-1185">Reference proteome</keyword>
<dbReference type="InterPro" id="IPR000998">
    <property type="entry name" value="MAM_dom"/>
</dbReference>
<name>A0AAD9R7B9_ACRCE</name>
<dbReference type="CDD" id="cd06263">
    <property type="entry name" value="MAM"/>
    <property type="match status" value="1"/>
</dbReference>
<dbReference type="PANTHER" id="PTHR23282">
    <property type="entry name" value="APICAL ENDOSOMAL GLYCOPROTEIN PRECURSOR"/>
    <property type="match status" value="1"/>
</dbReference>
<feature type="chain" id="PRO_5042025358" evidence="1">
    <location>
        <begin position="27"/>
        <end position="302"/>
    </location>
</feature>
<dbReference type="Proteomes" id="UP001249851">
    <property type="component" value="Unassembled WGS sequence"/>
</dbReference>
<dbReference type="PROSITE" id="PS50060">
    <property type="entry name" value="MAM_2"/>
    <property type="match status" value="2"/>
</dbReference>
<reference evidence="3" key="2">
    <citation type="journal article" date="2023" name="Science">
        <title>Genomic signatures of disease resistance in endangered staghorn corals.</title>
        <authorList>
            <person name="Vollmer S.V."/>
            <person name="Selwyn J.D."/>
            <person name="Despard B.A."/>
            <person name="Roesel C.L."/>
        </authorList>
    </citation>
    <scope>NUCLEOTIDE SEQUENCE</scope>
    <source>
        <strain evidence="3">K2</strain>
    </source>
</reference>
<dbReference type="InterPro" id="IPR013320">
    <property type="entry name" value="ConA-like_dom_sf"/>
</dbReference>
<dbReference type="EMBL" id="JARQWQ010000001">
    <property type="protein sequence ID" value="KAK2574477.1"/>
    <property type="molecule type" value="Genomic_DNA"/>
</dbReference>
<sequence length="302" mass="34160">MNVTSLNMTAFAIAGIIIAAVHCVSALATAKSINATSHSKNTTGVQGDRELIFLLGGCNFDADFCNWTNEVKGDDFNWTRLSGKTPSSKTGPIRDRTGKGYYTYIETSWPRRLGETARMVGGPFSGTRCMRFFYHMYGRHIADLQIFVRELQTGVENYIWGRYKNQGKFWRSMDDITFVNGTCEEKKLSYVTKLQNMTPHQDMKGEPGGYIYTEASEPQMLGHRAMLMGPRVCGRMCLQFYYNMYGKRMGSLNVYKREGMQNDDMIWTLSGNQGKDWHEAIVDVGGACYQVRTSSLSLLTEQ</sequence>
<dbReference type="SMART" id="SM00137">
    <property type="entry name" value="MAM"/>
    <property type="match status" value="1"/>
</dbReference>
<evidence type="ECO:0000259" key="2">
    <source>
        <dbReference type="PROSITE" id="PS50060"/>
    </source>
</evidence>
<gene>
    <name evidence="3" type="ORF">P5673_000649</name>
</gene>